<dbReference type="GO" id="GO:0003676">
    <property type="term" value="F:nucleic acid binding"/>
    <property type="evidence" value="ECO:0007669"/>
    <property type="project" value="InterPro"/>
</dbReference>
<feature type="domain" description="Integrase catalytic" evidence="1">
    <location>
        <begin position="1"/>
        <end position="125"/>
    </location>
</feature>
<gene>
    <name evidence="2" type="ORF">Pfra01_001947300</name>
</gene>
<comment type="caution">
    <text evidence="2">The sequence shown here is derived from an EMBL/GenBank/DDBJ whole genome shotgun (WGS) entry which is preliminary data.</text>
</comment>
<dbReference type="InterPro" id="IPR050951">
    <property type="entry name" value="Retrovirus_Pol_polyprotein"/>
</dbReference>
<dbReference type="InterPro" id="IPR012337">
    <property type="entry name" value="RNaseH-like_sf"/>
</dbReference>
<organism evidence="2 3">
    <name type="scientific">Phytophthora fragariaefolia</name>
    <dbReference type="NCBI Taxonomy" id="1490495"/>
    <lineage>
        <taxon>Eukaryota</taxon>
        <taxon>Sar</taxon>
        <taxon>Stramenopiles</taxon>
        <taxon>Oomycota</taxon>
        <taxon>Peronosporomycetes</taxon>
        <taxon>Peronosporales</taxon>
        <taxon>Peronosporaceae</taxon>
        <taxon>Phytophthora</taxon>
    </lineage>
</organism>
<dbReference type="GO" id="GO:0015074">
    <property type="term" value="P:DNA integration"/>
    <property type="evidence" value="ECO:0007669"/>
    <property type="project" value="InterPro"/>
</dbReference>
<sequence length="165" mass="18977">MAHFLPAKSNATTRETAKLIRDFYRWLHGLPMAIVSDRDAKFTSRLWKNIMNLQSTRLNLMTSFKPSTNGQSEVTNKVLSEYLRHFMNTHHSDWDELLPPAEFAFNSRNHKYIGMSPFMADLGYEPRSVADCVIPRPTPRQQQANSFLEHQQTILGQARDVIAAV</sequence>
<dbReference type="PANTHER" id="PTHR37984:SF5">
    <property type="entry name" value="PROTEIN NYNRIN-LIKE"/>
    <property type="match status" value="1"/>
</dbReference>
<dbReference type="EMBL" id="BSXT01002517">
    <property type="protein sequence ID" value="GMF49347.1"/>
    <property type="molecule type" value="Genomic_DNA"/>
</dbReference>
<dbReference type="PROSITE" id="PS50994">
    <property type="entry name" value="INTEGRASE"/>
    <property type="match status" value="1"/>
</dbReference>
<dbReference type="AlphaFoldDB" id="A0A9W6Y0A7"/>
<accession>A0A9W6Y0A7</accession>
<evidence type="ECO:0000259" key="1">
    <source>
        <dbReference type="PROSITE" id="PS50994"/>
    </source>
</evidence>
<reference evidence="2" key="1">
    <citation type="submission" date="2023-04" db="EMBL/GenBank/DDBJ databases">
        <title>Phytophthora fragariaefolia NBRC 109709.</title>
        <authorList>
            <person name="Ichikawa N."/>
            <person name="Sato H."/>
            <person name="Tonouchi N."/>
        </authorList>
    </citation>
    <scope>NUCLEOTIDE SEQUENCE</scope>
    <source>
        <strain evidence="2">NBRC 109709</strain>
    </source>
</reference>
<name>A0A9W6Y0A7_9STRA</name>
<proteinExistence type="predicted"/>
<dbReference type="PANTHER" id="PTHR37984">
    <property type="entry name" value="PROTEIN CBG26694"/>
    <property type="match status" value="1"/>
</dbReference>
<protein>
    <submittedName>
        <fullName evidence="2">Unnamed protein product</fullName>
    </submittedName>
</protein>
<dbReference type="Proteomes" id="UP001165121">
    <property type="component" value="Unassembled WGS sequence"/>
</dbReference>
<evidence type="ECO:0000313" key="3">
    <source>
        <dbReference type="Proteomes" id="UP001165121"/>
    </source>
</evidence>
<keyword evidence="3" id="KW-1185">Reference proteome</keyword>
<dbReference type="Gene3D" id="3.30.420.10">
    <property type="entry name" value="Ribonuclease H-like superfamily/Ribonuclease H"/>
    <property type="match status" value="1"/>
</dbReference>
<dbReference type="InterPro" id="IPR036397">
    <property type="entry name" value="RNaseH_sf"/>
</dbReference>
<dbReference type="InterPro" id="IPR001584">
    <property type="entry name" value="Integrase_cat-core"/>
</dbReference>
<dbReference type="SUPFAM" id="SSF53098">
    <property type="entry name" value="Ribonuclease H-like"/>
    <property type="match status" value="1"/>
</dbReference>
<evidence type="ECO:0000313" key="2">
    <source>
        <dbReference type="EMBL" id="GMF49347.1"/>
    </source>
</evidence>
<dbReference type="OrthoDB" id="123497at2759"/>